<accession>A0A9P9BPW8</accession>
<comment type="caution">
    <text evidence="1">The sequence shown here is derived from an EMBL/GenBank/DDBJ whole genome shotgun (WGS) entry which is preliminary data.</text>
</comment>
<organism evidence="1 2">
    <name type="scientific">Microdochium trichocladiopsis</name>
    <dbReference type="NCBI Taxonomy" id="1682393"/>
    <lineage>
        <taxon>Eukaryota</taxon>
        <taxon>Fungi</taxon>
        <taxon>Dikarya</taxon>
        <taxon>Ascomycota</taxon>
        <taxon>Pezizomycotina</taxon>
        <taxon>Sordariomycetes</taxon>
        <taxon>Xylariomycetidae</taxon>
        <taxon>Xylariales</taxon>
        <taxon>Microdochiaceae</taxon>
        <taxon>Microdochium</taxon>
    </lineage>
</organism>
<dbReference type="RefSeq" id="XP_046011997.1">
    <property type="nucleotide sequence ID" value="XM_046161951.1"/>
</dbReference>
<dbReference type="Proteomes" id="UP000756346">
    <property type="component" value="Unassembled WGS sequence"/>
</dbReference>
<protein>
    <submittedName>
        <fullName evidence="1">Uncharacterized protein</fullName>
    </submittedName>
</protein>
<dbReference type="GeneID" id="70191497"/>
<dbReference type="EMBL" id="JAGTJQ010000006">
    <property type="protein sequence ID" value="KAH7029709.1"/>
    <property type="molecule type" value="Genomic_DNA"/>
</dbReference>
<reference evidence="1" key="1">
    <citation type="journal article" date="2021" name="Nat. Commun.">
        <title>Genetic determinants of endophytism in the Arabidopsis root mycobiome.</title>
        <authorList>
            <person name="Mesny F."/>
            <person name="Miyauchi S."/>
            <person name="Thiergart T."/>
            <person name="Pickel B."/>
            <person name="Atanasova L."/>
            <person name="Karlsson M."/>
            <person name="Huettel B."/>
            <person name="Barry K.W."/>
            <person name="Haridas S."/>
            <person name="Chen C."/>
            <person name="Bauer D."/>
            <person name="Andreopoulos W."/>
            <person name="Pangilinan J."/>
            <person name="LaButti K."/>
            <person name="Riley R."/>
            <person name="Lipzen A."/>
            <person name="Clum A."/>
            <person name="Drula E."/>
            <person name="Henrissat B."/>
            <person name="Kohler A."/>
            <person name="Grigoriev I.V."/>
            <person name="Martin F.M."/>
            <person name="Hacquard S."/>
        </authorList>
    </citation>
    <scope>NUCLEOTIDE SEQUENCE</scope>
    <source>
        <strain evidence="1">MPI-CAGE-CH-0230</strain>
    </source>
</reference>
<dbReference type="AlphaFoldDB" id="A0A9P9BPW8"/>
<name>A0A9P9BPW8_9PEZI</name>
<evidence type="ECO:0000313" key="2">
    <source>
        <dbReference type="Proteomes" id="UP000756346"/>
    </source>
</evidence>
<sequence length="175" mass="19782">MKYSIQFYSECQQRLLEIETDDKIIWEMLWYLARKSTLKFSTITTAEISSSLVSGKMAKPSTRYTSSDEKAAGSDLLNDRIVLNEQVVPDEMLQHAEHIDIDVYEQGNGTIHDFSRLEQVGISGDEKLVRVASVDNYRPTSTNRLLAYDKVQISLYCAAGRPLQPLGEDIASVAW</sequence>
<evidence type="ECO:0000313" key="1">
    <source>
        <dbReference type="EMBL" id="KAH7029709.1"/>
    </source>
</evidence>
<gene>
    <name evidence="1" type="ORF">B0I36DRAFT_411895</name>
</gene>
<keyword evidence="2" id="KW-1185">Reference proteome</keyword>
<proteinExistence type="predicted"/>